<reference evidence="3" key="1">
    <citation type="submission" date="2023-06" db="EMBL/GenBank/DDBJ databases">
        <title>Genome-scale phylogeny and comparative genomics of the fungal order Sordariales.</title>
        <authorList>
            <consortium name="Lawrence Berkeley National Laboratory"/>
            <person name="Hensen N."/>
            <person name="Bonometti L."/>
            <person name="Westerberg I."/>
            <person name="Brannstrom I.O."/>
            <person name="Guillou S."/>
            <person name="Cros-Aarteil S."/>
            <person name="Calhoun S."/>
            <person name="Haridas S."/>
            <person name="Kuo A."/>
            <person name="Mondo S."/>
            <person name="Pangilinan J."/>
            <person name="Riley R."/>
            <person name="Labutti K."/>
            <person name="Andreopoulos B."/>
            <person name="Lipzen A."/>
            <person name="Chen C."/>
            <person name="Yanf M."/>
            <person name="Daum C."/>
            <person name="Ng V."/>
            <person name="Clum A."/>
            <person name="Steindorff A."/>
            <person name="Ohm R."/>
            <person name="Martin F."/>
            <person name="Silar P."/>
            <person name="Natvig D."/>
            <person name="Lalanne C."/>
            <person name="Gautier V."/>
            <person name="Ament-Velasquez S.L."/>
            <person name="Kruys A."/>
            <person name="Hutchinson M.I."/>
            <person name="Powell A.J."/>
            <person name="Barry K."/>
            <person name="Miller A.N."/>
            <person name="Grigoriev I.V."/>
            <person name="Debuchy R."/>
            <person name="Gladieux P."/>
            <person name="Thoren M.H."/>
            <person name="Johannesson H."/>
        </authorList>
    </citation>
    <scope>NUCLEOTIDE SEQUENCE</scope>
    <source>
        <strain evidence="3">PSN4</strain>
    </source>
</reference>
<dbReference type="PROSITE" id="PS00036">
    <property type="entry name" value="BZIP_BASIC"/>
    <property type="match status" value="1"/>
</dbReference>
<dbReference type="InterPro" id="IPR004827">
    <property type="entry name" value="bZIP"/>
</dbReference>
<comment type="caution">
    <text evidence="3">The sequence shown here is derived from an EMBL/GenBank/DDBJ whole genome shotgun (WGS) entry which is preliminary data.</text>
</comment>
<dbReference type="InterPro" id="IPR046347">
    <property type="entry name" value="bZIP_sf"/>
</dbReference>
<feature type="compositionally biased region" description="Polar residues" evidence="1">
    <location>
        <begin position="168"/>
        <end position="183"/>
    </location>
</feature>
<dbReference type="GO" id="GO:0003700">
    <property type="term" value="F:DNA-binding transcription factor activity"/>
    <property type="evidence" value="ECO:0007669"/>
    <property type="project" value="InterPro"/>
</dbReference>
<dbReference type="PROSITE" id="PS50217">
    <property type="entry name" value="BZIP"/>
    <property type="match status" value="1"/>
</dbReference>
<dbReference type="SUPFAM" id="SSF57959">
    <property type="entry name" value="Leucine zipper domain"/>
    <property type="match status" value="1"/>
</dbReference>
<feature type="region of interest" description="Disordered" evidence="1">
    <location>
        <begin position="319"/>
        <end position="360"/>
    </location>
</feature>
<dbReference type="SMART" id="SM00338">
    <property type="entry name" value="BRLZ"/>
    <property type="match status" value="1"/>
</dbReference>
<proteinExistence type="predicted"/>
<keyword evidence="4" id="KW-1185">Reference proteome</keyword>
<dbReference type="EMBL" id="MU839831">
    <property type="protein sequence ID" value="KAK1757103.1"/>
    <property type="molecule type" value="Genomic_DNA"/>
</dbReference>
<evidence type="ECO:0000259" key="2">
    <source>
        <dbReference type="PROSITE" id="PS50217"/>
    </source>
</evidence>
<feature type="domain" description="BZIP" evidence="2">
    <location>
        <begin position="232"/>
        <end position="295"/>
    </location>
</feature>
<feature type="region of interest" description="Disordered" evidence="1">
    <location>
        <begin position="1"/>
        <end position="24"/>
    </location>
</feature>
<sequence>MDQFGGWEFTLPPSQDTPIEPNDPGLFIQPAIDSHAIDEPTSDTQLAVTGSSWGVPMTAPPGIAGRPDPSYPISFDLYAGFSNHPSHIGPTDPTLEASFSSLGAAQAYIGGPEEQWSMVDLSCAADSAPSTSVGMGFAPADSPSSTSLKTTPRRKEVPILPAIKRPSETPTNVDHATDMSPQTIPKRKRGRPVLAVDDGALSQWKRSNASNASSEGAAEDASGGPAEADSSDGKRHELRVRNRAAATRYRNRIQALGDKLEVEERQVEAERQYLLACANQLRGEVLHLRNEVLQHSGCGCPVIENYLSNVSQESYVVPSASPNSWQDQGVSAVQSATMPPQDQEQILDEQSLDPGDERMS</sequence>
<name>A0AAJ0BF24_9PEZI</name>
<organism evidence="3 4">
    <name type="scientific">Echria macrotheca</name>
    <dbReference type="NCBI Taxonomy" id="438768"/>
    <lineage>
        <taxon>Eukaryota</taxon>
        <taxon>Fungi</taxon>
        <taxon>Dikarya</taxon>
        <taxon>Ascomycota</taxon>
        <taxon>Pezizomycotina</taxon>
        <taxon>Sordariomycetes</taxon>
        <taxon>Sordariomycetidae</taxon>
        <taxon>Sordariales</taxon>
        <taxon>Schizotheciaceae</taxon>
        <taxon>Echria</taxon>
    </lineage>
</organism>
<accession>A0AAJ0BF24</accession>
<evidence type="ECO:0000313" key="4">
    <source>
        <dbReference type="Proteomes" id="UP001239445"/>
    </source>
</evidence>
<dbReference type="CDD" id="cd14687">
    <property type="entry name" value="bZIP_ATF2"/>
    <property type="match status" value="1"/>
</dbReference>
<protein>
    <recommendedName>
        <fullName evidence="2">BZIP domain-containing protein</fullName>
    </recommendedName>
</protein>
<feature type="compositionally biased region" description="Polar residues" evidence="1">
    <location>
        <begin position="319"/>
        <end position="344"/>
    </location>
</feature>
<evidence type="ECO:0000313" key="3">
    <source>
        <dbReference type="EMBL" id="KAK1757103.1"/>
    </source>
</evidence>
<feature type="compositionally biased region" description="Low complexity" evidence="1">
    <location>
        <begin position="207"/>
        <end position="228"/>
    </location>
</feature>
<evidence type="ECO:0000256" key="1">
    <source>
        <dbReference type="SAM" id="MobiDB-lite"/>
    </source>
</evidence>
<feature type="region of interest" description="Disordered" evidence="1">
    <location>
        <begin position="136"/>
        <end position="236"/>
    </location>
</feature>
<dbReference type="Proteomes" id="UP001239445">
    <property type="component" value="Unassembled WGS sequence"/>
</dbReference>
<dbReference type="Gene3D" id="1.20.5.170">
    <property type="match status" value="1"/>
</dbReference>
<gene>
    <name evidence="3" type="ORF">QBC47DRAFT_174960</name>
</gene>
<dbReference type="AlphaFoldDB" id="A0AAJ0BF24"/>